<dbReference type="AlphaFoldDB" id="A0A4R2B2C8"/>
<dbReference type="EMBL" id="SLVV01000014">
    <property type="protein sequence ID" value="TCN20466.1"/>
    <property type="molecule type" value="Genomic_DNA"/>
</dbReference>
<dbReference type="RefSeq" id="WP_132011077.1">
    <property type="nucleotide sequence ID" value="NZ_JABUHM010000012.1"/>
</dbReference>
<keyword evidence="2" id="KW-1185">Reference proteome</keyword>
<organism evidence="1 2">
    <name type="scientific">Mesobacillus foraminis</name>
    <dbReference type="NCBI Taxonomy" id="279826"/>
    <lineage>
        <taxon>Bacteria</taxon>
        <taxon>Bacillati</taxon>
        <taxon>Bacillota</taxon>
        <taxon>Bacilli</taxon>
        <taxon>Bacillales</taxon>
        <taxon>Bacillaceae</taxon>
        <taxon>Mesobacillus</taxon>
    </lineage>
</organism>
<sequence length="81" mass="9435">MNYFYPEIPPVPEQYFGQSDEISRQQFGQGYGQGYGQPNGGGYYPPRPPRCRWVRECRWVRRCGPDHGYGYGDSPYGNNNY</sequence>
<evidence type="ECO:0000313" key="1">
    <source>
        <dbReference type="EMBL" id="TCN20466.1"/>
    </source>
</evidence>
<evidence type="ECO:0000313" key="2">
    <source>
        <dbReference type="Proteomes" id="UP000295689"/>
    </source>
</evidence>
<proteinExistence type="predicted"/>
<reference evidence="1 2" key="1">
    <citation type="journal article" date="2015" name="Stand. Genomic Sci.">
        <title>Genomic Encyclopedia of Bacterial and Archaeal Type Strains, Phase III: the genomes of soil and plant-associated and newly described type strains.</title>
        <authorList>
            <person name="Whitman W.B."/>
            <person name="Woyke T."/>
            <person name="Klenk H.P."/>
            <person name="Zhou Y."/>
            <person name="Lilburn T.G."/>
            <person name="Beck B.J."/>
            <person name="De Vos P."/>
            <person name="Vandamme P."/>
            <person name="Eisen J.A."/>
            <person name="Garrity G."/>
            <person name="Hugenholtz P."/>
            <person name="Kyrpides N.C."/>
        </authorList>
    </citation>
    <scope>NUCLEOTIDE SEQUENCE [LARGE SCALE GENOMIC DNA]</scope>
    <source>
        <strain evidence="1 2">CV53</strain>
    </source>
</reference>
<comment type="caution">
    <text evidence="1">The sequence shown here is derived from an EMBL/GenBank/DDBJ whole genome shotgun (WGS) entry which is preliminary data.</text>
</comment>
<dbReference type="Proteomes" id="UP000295689">
    <property type="component" value="Unassembled WGS sequence"/>
</dbReference>
<gene>
    <name evidence="1" type="ORF">EV146_11485</name>
</gene>
<accession>A0A4R2B2C8</accession>
<protein>
    <submittedName>
        <fullName evidence="1">Uncharacterized protein</fullName>
    </submittedName>
</protein>
<name>A0A4R2B2C8_9BACI</name>